<evidence type="ECO:0000256" key="2">
    <source>
        <dbReference type="ARBA" id="ARBA00022490"/>
    </source>
</evidence>
<dbReference type="AlphaFoldDB" id="A0A150G9W9"/>
<dbReference type="GO" id="GO:0005786">
    <property type="term" value="C:signal recognition particle, endoplasmic reticulum targeting"/>
    <property type="evidence" value="ECO:0007669"/>
    <property type="project" value="UniProtKB-KW"/>
</dbReference>
<dbReference type="GO" id="GO:0006617">
    <property type="term" value="P:SRP-dependent cotranslational protein targeting to membrane, signal sequence recognition"/>
    <property type="evidence" value="ECO:0007669"/>
    <property type="project" value="TreeGrafter"/>
</dbReference>
<dbReference type="STRING" id="33097.A0A150G9W9"/>
<evidence type="ECO:0000256" key="3">
    <source>
        <dbReference type="ARBA" id="ARBA00023135"/>
    </source>
</evidence>
<dbReference type="Gene3D" id="3.30.56.30">
    <property type="entry name" value="Signal recognition particle, SRP19-like subunit"/>
    <property type="match status" value="1"/>
</dbReference>
<dbReference type="EMBL" id="LSYV01000043">
    <property type="protein sequence ID" value="KXZ46639.1"/>
    <property type="molecule type" value="Genomic_DNA"/>
</dbReference>
<accession>A0A150G9W9</accession>
<dbReference type="OrthoDB" id="2190947at2759"/>
<reference evidence="7" key="1">
    <citation type="journal article" date="2016" name="Nat. Commun.">
        <title>The Gonium pectorale genome demonstrates co-option of cell cycle regulation during the evolution of multicellularity.</title>
        <authorList>
            <person name="Hanschen E.R."/>
            <person name="Marriage T.N."/>
            <person name="Ferris P.J."/>
            <person name="Hamaji T."/>
            <person name="Toyoda A."/>
            <person name="Fujiyama A."/>
            <person name="Neme R."/>
            <person name="Noguchi H."/>
            <person name="Minakuchi Y."/>
            <person name="Suzuki M."/>
            <person name="Kawai-Toyooka H."/>
            <person name="Smith D.R."/>
            <person name="Sparks H."/>
            <person name="Anderson J."/>
            <person name="Bakaric R."/>
            <person name="Luria V."/>
            <person name="Karger A."/>
            <person name="Kirschner M.W."/>
            <person name="Durand P.M."/>
            <person name="Michod R.E."/>
            <person name="Nozaki H."/>
            <person name="Olson B.J."/>
        </authorList>
    </citation>
    <scope>NUCLEOTIDE SEQUENCE [LARGE SCALE GENOMIC DNA]</scope>
    <source>
        <strain evidence="7">NIES-2863</strain>
    </source>
</reference>
<proteinExistence type="predicted"/>
<feature type="compositionally biased region" description="Basic residues" evidence="5">
    <location>
        <begin position="52"/>
        <end position="63"/>
    </location>
</feature>
<dbReference type="SUPFAM" id="SSF69695">
    <property type="entry name" value="SRP19"/>
    <property type="match status" value="1"/>
</dbReference>
<evidence type="ECO:0000313" key="7">
    <source>
        <dbReference type="Proteomes" id="UP000075714"/>
    </source>
</evidence>
<evidence type="ECO:0000313" key="6">
    <source>
        <dbReference type="EMBL" id="KXZ46639.1"/>
    </source>
</evidence>
<evidence type="ECO:0000256" key="5">
    <source>
        <dbReference type="SAM" id="MobiDB-lite"/>
    </source>
</evidence>
<dbReference type="PANTHER" id="PTHR17453">
    <property type="entry name" value="SIGNAL RECOGNITION PARTICLE 19 KD PROTEIN"/>
    <property type="match status" value="1"/>
</dbReference>
<comment type="caution">
    <text evidence="6">The sequence shown here is derived from an EMBL/GenBank/DDBJ whole genome shotgun (WGS) entry which is preliminary data.</text>
</comment>
<feature type="region of interest" description="Disordered" evidence="5">
    <location>
        <begin position="52"/>
        <end position="101"/>
    </location>
</feature>
<comment type="subcellular location">
    <subcellularLocation>
        <location evidence="1">Cytoplasm</location>
    </subcellularLocation>
</comment>
<protein>
    <recommendedName>
        <fullName evidence="8">Signal recognition particle 19 kDa protein</fullName>
    </recommendedName>
</protein>
<evidence type="ECO:0000256" key="4">
    <source>
        <dbReference type="ARBA" id="ARBA00023274"/>
    </source>
</evidence>
<dbReference type="PANTHER" id="PTHR17453:SF0">
    <property type="entry name" value="SIGNAL RECOGNITION PARTICLE 19 KDA PROTEIN"/>
    <property type="match status" value="1"/>
</dbReference>
<sequence>MNPDKAKHYPREWLPKGRLRVQLRGADGKPANPDIPDRRTLLIRIAELVPKHPGRVAGKHKQGAKQLDAGAGPSAGAGGSSSAGASGSKPAPSKKGKKGKK</sequence>
<dbReference type="Proteomes" id="UP000075714">
    <property type="component" value="Unassembled WGS sequence"/>
</dbReference>
<keyword evidence="4" id="KW-0687">Ribonucleoprotein</keyword>
<feature type="compositionally biased region" description="Basic residues" evidence="5">
    <location>
        <begin position="92"/>
        <end position="101"/>
    </location>
</feature>
<evidence type="ECO:0000256" key="1">
    <source>
        <dbReference type="ARBA" id="ARBA00004496"/>
    </source>
</evidence>
<feature type="compositionally biased region" description="Low complexity" evidence="5">
    <location>
        <begin position="82"/>
        <end position="91"/>
    </location>
</feature>
<organism evidence="6 7">
    <name type="scientific">Gonium pectorale</name>
    <name type="common">Green alga</name>
    <dbReference type="NCBI Taxonomy" id="33097"/>
    <lineage>
        <taxon>Eukaryota</taxon>
        <taxon>Viridiplantae</taxon>
        <taxon>Chlorophyta</taxon>
        <taxon>core chlorophytes</taxon>
        <taxon>Chlorophyceae</taxon>
        <taxon>CS clade</taxon>
        <taxon>Chlamydomonadales</taxon>
        <taxon>Volvocaceae</taxon>
        <taxon>Gonium</taxon>
    </lineage>
</organism>
<dbReference type="GO" id="GO:0008312">
    <property type="term" value="F:7S RNA binding"/>
    <property type="evidence" value="ECO:0007669"/>
    <property type="project" value="InterPro"/>
</dbReference>
<dbReference type="InterPro" id="IPR002778">
    <property type="entry name" value="Signal_recog_particle_SRP19"/>
</dbReference>
<keyword evidence="2" id="KW-0963">Cytoplasm</keyword>
<keyword evidence="3" id="KW-0733">Signal recognition particle</keyword>
<dbReference type="Pfam" id="PF01922">
    <property type="entry name" value="SRP19"/>
    <property type="match status" value="1"/>
</dbReference>
<name>A0A150G9W9_GONPE</name>
<dbReference type="InterPro" id="IPR036521">
    <property type="entry name" value="SRP19-like_sf"/>
</dbReference>
<evidence type="ECO:0008006" key="8">
    <source>
        <dbReference type="Google" id="ProtNLM"/>
    </source>
</evidence>
<keyword evidence="7" id="KW-1185">Reference proteome</keyword>
<gene>
    <name evidence="6" type="ORF">GPECTOR_42g850</name>
</gene>